<feature type="region of interest" description="Disordered" evidence="1">
    <location>
        <begin position="35"/>
        <end position="101"/>
    </location>
</feature>
<dbReference type="EMBL" id="MTKT01002011">
    <property type="protein sequence ID" value="OWM82415.1"/>
    <property type="molecule type" value="Genomic_DNA"/>
</dbReference>
<dbReference type="PANTHER" id="PTHR36040:SF3">
    <property type="entry name" value="OS04G0188500 PROTEIN"/>
    <property type="match status" value="1"/>
</dbReference>
<evidence type="ECO:0000313" key="3">
    <source>
        <dbReference type="Proteomes" id="UP000197138"/>
    </source>
</evidence>
<name>A0A218XB12_PUNGR</name>
<feature type="compositionally biased region" description="Polar residues" evidence="1">
    <location>
        <begin position="38"/>
        <end position="64"/>
    </location>
</feature>
<accession>A0A218XB12</accession>
<protein>
    <submittedName>
        <fullName evidence="5">Uncharacterized protein LOC116208997</fullName>
    </submittedName>
</protein>
<dbReference type="AlphaFoldDB" id="A0A218XB12"/>
<reference evidence="3" key="1">
    <citation type="journal article" date="2017" name="Plant J.">
        <title>The pomegranate (Punica granatum L.) genome and the genomics of punicalagin biosynthesis.</title>
        <authorList>
            <person name="Qin G."/>
            <person name="Xu C."/>
            <person name="Ming R."/>
            <person name="Tang H."/>
            <person name="Guyot R."/>
            <person name="Kramer E.M."/>
            <person name="Hu Y."/>
            <person name="Yi X."/>
            <person name="Qi Y."/>
            <person name="Xu X."/>
            <person name="Gao Z."/>
            <person name="Pan H."/>
            <person name="Jian J."/>
            <person name="Tian Y."/>
            <person name="Yue Z."/>
            <person name="Xu Y."/>
        </authorList>
    </citation>
    <scope>NUCLEOTIDE SEQUENCE [LARGE SCALE GENOMIC DNA]</scope>
    <source>
        <strain evidence="3">cv. Dabenzi</strain>
    </source>
</reference>
<reference evidence="5" key="4">
    <citation type="submission" date="2025-04" db="UniProtKB">
        <authorList>
            <consortium name="RefSeq"/>
        </authorList>
    </citation>
    <scope>IDENTIFICATION</scope>
    <source>
        <tissue evidence="5">Leaf</tissue>
    </source>
</reference>
<evidence type="ECO:0000313" key="4">
    <source>
        <dbReference type="Proteomes" id="UP000515151"/>
    </source>
</evidence>
<dbReference type="Proteomes" id="UP000197138">
    <property type="component" value="Unassembled WGS sequence"/>
</dbReference>
<evidence type="ECO:0000313" key="5">
    <source>
        <dbReference type="RefSeq" id="XP_031398432.1"/>
    </source>
</evidence>
<dbReference type="GeneID" id="116208997"/>
<proteinExistence type="predicted"/>
<reference evidence="4" key="3">
    <citation type="journal article" date="2020" name="Plant Biotechnol. J.">
        <title>The pomegranate (Punica granatum L.) draft genome dissects genetic divergence between soft- and hard-seeded cultivars.</title>
        <authorList>
            <person name="Luo X."/>
            <person name="Li H."/>
            <person name="Wu Z."/>
            <person name="Yao W."/>
            <person name="Zhao P."/>
            <person name="Cao D."/>
            <person name="Yu H."/>
            <person name="Li K."/>
            <person name="Poudel K."/>
            <person name="Zhao D."/>
            <person name="Zhang F."/>
            <person name="Xia X."/>
            <person name="Chen L."/>
            <person name="Wang Q."/>
            <person name="Jing D."/>
            <person name="Cao S."/>
        </authorList>
    </citation>
    <scope>NUCLEOTIDE SEQUENCE [LARGE SCALE GENOMIC DNA]</scope>
</reference>
<keyword evidence="4" id="KW-1185">Reference proteome</keyword>
<evidence type="ECO:0000313" key="2">
    <source>
        <dbReference type="EMBL" id="OWM82415.1"/>
    </source>
</evidence>
<dbReference type="RefSeq" id="XP_031398432.1">
    <property type="nucleotide sequence ID" value="XM_031542572.1"/>
</dbReference>
<organism evidence="2 3">
    <name type="scientific">Punica granatum</name>
    <name type="common">Pomegranate</name>
    <dbReference type="NCBI Taxonomy" id="22663"/>
    <lineage>
        <taxon>Eukaryota</taxon>
        <taxon>Viridiplantae</taxon>
        <taxon>Streptophyta</taxon>
        <taxon>Embryophyta</taxon>
        <taxon>Tracheophyta</taxon>
        <taxon>Spermatophyta</taxon>
        <taxon>Magnoliopsida</taxon>
        <taxon>eudicotyledons</taxon>
        <taxon>Gunneridae</taxon>
        <taxon>Pentapetalae</taxon>
        <taxon>rosids</taxon>
        <taxon>malvids</taxon>
        <taxon>Myrtales</taxon>
        <taxon>Lythraceae</taxon>
        <taxon>Punica</taxon>
    </lineage>
</organism>
<sequence length="101" mass="10957">MKIMKQKQAEASAVLIAVMVVMSYCLAMMEPGRVTAKGGTSSYHQKITARPSQSLETKDSSSVIDNHHSIPRERYGSWPGDDNSGGTGSTSNNDDRHGLYP</sequence>
<feature type="compositionally biased region" description="Basic and acidic residues" evidence="1">
    <location>
        <begin position="65"/>
        <end position="75"/>
    </location>
</feature>
<gene>
    <name evidence="5" type="primary">LOC116208997</name>
    <name evidence="2" type="ORF">CDL15_Pgr001989</name>
</gene>
<dbReference type="Proteomes" id="UP000515151">
    <property type="component" value="Chromosome 5"/>
</dbReference>
<evidence type="ECO:0000256" key="1">
    <source>
        <dbReference type="SAM" id="MobiDB-lite"/>
    </source>
</evidence>
<dbReference type="PANTHER" id="PTHR36040">
    <property type="entry name" value="OS04G0188500 PROTEIN"/>
    <property type="match status" value="1"/>
</dbReference>
<reference evidence="2" key="2">
    <citation type="submission" date="2017-06" db="EMBL/GenBank/DDBJ databases">
        <title>The pomegranate genome and the genomics of punicalagin biosynthesis.</title>
        <authorList>
            <person name="Xu C."/>
        </authorList>
    </citation>
    <scope>NUCLEOTIDE SEQUENCE [LARGE SCALE GENOMIC DNA]</scope>
    <source>
        <tissue evidence="2">Fresh leaf</tissue>
    </source>
</reference>